<reference evidence="2" key="1">
    <citation type="journal article" date="2019" name="Int. J. Syst. Evol. Microbiol.">
        <title>The Global Catalogue of Microorganisms (GCM) 10K type strain sequencing project: providing services to taxonomists for standard genome sequencing and annotation.</title>
        <authorList>
            <consortium name="The Broad Institute Genomics Platform"/>
            <consortium name="The Broad Institute Genome Sequencing Center for Infectious Disease"/>
            <person name="Wu L."/>
            <person name="Ma J."/>
        </authorList>
    </citation>
    <scope>NUCLEOTIDE SEQUENCE [LARGE SCALE GENOMIC DNA]</scope>
    <source>
        <strain evidence="2">JCM 17805</strain>
    </source>
</reference>
<dbReference type="EMBL" id="BAABFL010000455">
    <property type="protein sequence ID" value="GAA4651545.1"/>
    <property type="molecule type" value="Genomic_DNA"/>
</dbReference>
<dbReference type="RefSeq" id="WP_345197939.1">
    <property type="nucleotide sequence ID" value="NZ_BAABFL010000455.1"/>
</dbReference>
<protein>
    <submittedName>
        <fullName evidence="1">Uncharacterized protein</fullName>
    </submittedName>
</protein>
<comment type="caution">
    <text evidence="1">The sequence shown here is derived from an EMBL/GenBank/DDBJ whole genome shotgun (WGS) entry which is preliminary data.</text>
</comment>
<accession>A0ABP8V957</accession>
<evidence type="ECO:0000313" key="2">
    <source>
        <dbReference type="Proteomes" id="UP001500604"/>
    </source>
</evidence>
<gene>
    <name evidence="1" type="ORF">GCM10023116_38290</name>
</gene>
<organism evidence="1 2">
    <name type="scientific">Kistimonas scapharcae</name>
    <dbReference type="NCBI Taxonomy" id="1036133"/>
    <lineage>
        <taxon>Bacteria</taxon>
        <taxon>Pseudomonadati</taxon>
        <taxon>Pseudomonadota</taxon>
        <taxon>Gammaproteobacteria</taxon>
        <taxon>Oceanospirillales</taxon>
        <taxon>Endozoicomonadaceae</taxon>
        <taxon>Kistimonas</taxon>
    </lineage>
</organism>
<keyword evidence="2" id="KW-1185">Reference proteome</keyword>
<sequence>MMTTHAGSGQSPILDHAFRLSSNNEPLTLRDHFKGHVILMTLLEPEAVQEQLEALEQMFLRYRLRHFTVVGIQPETVQVVTNVSFPLLKLPTGSDHEHFQTLTGLAGPAGMSVCLVNRRGHQAAVFPDDPVPGNSKFMQKLEMLLAEHR</sequence>
<proteinExistence type="predicted"/>
<name>A0ABP8V957_9GAMM</name>
<evidence type="ECO:0000313" key="1">
    <source>
        <dbReference type="EMBL" id="GAA4651545.1"/>
    </source>
</evidence>
<dbReference type="Proteomes" id="UP001500604">
    <property type="component" value="Unassembled WGS sequence"/>
</dbReference>